<dbReference type="Gene3D" id="3.30.1700.10">
    <property type="entry name" value="lpxc deacetylase, domain 2"/>
    <property type="match status" value="1"/>
</dbReference>
<gene>
    <name evidence="12" type="primary">lpxC</name>
    <name evidence="13" type="ORF">OA50_00905</name>
</gene>
<keyword evidence="7 12" id="KW-0479">Metal-binding</keyword>
<dbReference type="GO" id="GO:0046872">
    <property type="term" value="F:metal ion binding"/>
    <property type="evidence" value="ECO:0007669"/>
    <property type="project" value="UniProtKB-KW"/>
</dbReference>
<evidence type="ECO:0000256" key="5">
    <source>
        <dbReference type="ARBA" id="ARBA00022516"/>
    </source>
</evidence>
<dbReference type="Proteomes" id="UP000030960">
    <property type="component" value="Unassembled WGS sequence"/>
</dbReference>
<dbReference type="InterPro" id="IPR015870">
    <property type="entry name" value="UDP-acyl_N-AcGlcN_deAcase_N"/>
</dbReference>
<protein>
    <recommendedName>
        <fullName evidence="4 12">UDP-3-O-acyl-N-acetylglucosamine deacetylase</fullName>
        <shortName evidence="12">UDP-3-O-acyl-GlcNAc deacetylase</shortName>
        <ecNumber evidence="4 12">3.5.1.108</ecNumber>
    </recommendedName>
    <alternativeName>
        <fullName evidence="12">UDP-3-O-[R-3-hydroxymyristoyl]-N-acetylglucosamine deacetylase</fullName>
    </alternativeName>
</protein>
<dbReference type="AlphaFoldDB" id="A0A0B3S5P1"/>
<dbReference type="HAMAP" id="MF_00388">
    <property type="entry name" value="LpxC"/>
    <property type="match status" value="1"/>
</dbReference>
<evidence type="ECO:0000256" key="9">
    <source>
        <dbReference type="ARBA" id="ARBA00022833"/>
    </source>
</evidence>
<name>A0A0B3S5P1_9RHOB</name>
<reference evidence="13 14" key="1">
    <citation type="submission" date="2014-10" db="EMBL/GenBank/DDBJ databases">
        <title>Genome sequence of Ponticoccus sp. strain UMTAT08 isolated from clonal culture of toxic dinoflagellate Alexandrium tamiyavanichii.</title>
        <authorList>
            <person name="Gan H.Y."/>
            <person name="Muhd D.-D."/>
            <person name="Mohd Noor M.E."/>
            <person name="Yeong Y.S."/>
            <person name="Usup G."/>
        </authorList>
    </citation>
    <scope>NUCLEOTIDE SEQUENCE [LARGE SCALE GENOMIC DNA]</scope>
    <source>
        <strain evidence="13 14">UMTAT08</strain>
    </source>
</reference>
<comment type="catalytic activity">
    <reaction evidence="11 12">
        <text>a UDP-3-O-[(3R)-3-hydroxyacyl]-N-acetyl-alpha-D-glucosamine + H2O = a UDP-3-O-[(3R)-3-hydroxyacyl]-alpha-D-glucosamine + acetate</text>
        <dbReference type="Rhea" id="RHEA:67816"/>
        <dbReference type="ChEBI" id="CHEBI:15377"/>
        <dbReference type="ChEBI" id="CHEBI:30089"/>
        <dbReference type="ChEBI" id="CHEBI:137740"/>
        <dbReference type="ChEBI" id="CHEBI:173225"/>
        <dbReference type="EC" id="3.5.1.108"/>
    </reaction>
</comment>
<dbReference type="STRING" id="561184.SAMN05216376_10519"/>
<feature type="binding site" evidence="12">
    <location>
        <position position="291"/>
    </location>
    <ligand>
        <name>Zn(2+)</name>
        <dbReference type="ChEBI" id="CHEBI:29105"/>
    </ligand>
</feature>
<evidence type="ECO:0000256" key="2">
    <source>
        <dbReference type="ARBA" id="ARBA00002923"/>
    </source>
</evidence>
<keyword evidence="8 12" id="KW-0378">Hydrolase</keyword>
<keyword evidence="9 12" id="KW-0862">Zinc</keyword>
<dbReference type="NCBIfam" id="TIGR00325">
    <property type="entry name" value="lpxC"/>
    <property type="match status" value="1"/>
</dbReference>
<dbReference type="SUPFAM" id="SSF54211">
    <property type="entry name" value="Ribosomal protein S5 domain 2-like"/>
    <property type="match status" value="2"/>
</dbReference>
<keyword evidence="6 12" id="KW-0441">Lipid A biosynthesis</keyword>
<sequence length="362" mass="38436">MDISCSWRGFADRIRTMFHTVTIFDLRHRDSLVTPITKAASRLGGRAQHRGSFVQTTLRSSITFAGVGLHSGQPARLTIRPASADYGIWFKRTDIRLGDTMIAARWDAVEASPLCTQIVNRAGTSVSTVEHVMAALAGCGVHNALIEIDGPEAPILDGSSVPFVRGILARGLRELAAPVRAIEVLAPVEVKTDMGWARLSPGHPGQGLSMQFHIAFADAAIGEQTKTMNLANGAFVRELCDSRTFCRASDVEAMRAAGKALGGTYENAVVVDGDRVLSPGGLRHSDEAVRHKMLDALGDLALAGAPILGHYEGHKAGHAMTNALLRALFAAPDAYRVVLCDSGQAARLPGAGVGRHEIPAVA</sequence>
<keyword evidence="5 12" id="KW-0444">Lipid biosynthesis</keyword>
<evidence type="ECO:0000256" key="11">
    <source>
        <dbReference type="ARBA" id="ARBA00024535"/>
    </source>
</evidence>
<dbReference type="Pfam" id="PF03331">
    <property type="entry name" value="LpxC"/>
    <property type="match status" value="1"/>
</dbReference>
<dbReference type="PANTHER" id="PTHR33694">
    <property type="entry name" value="UDP-3-O-ACYL-N-ACETYLGLUCOSAMINE DEACETYLASE 1, MITOCHONDRIAL-RELATED"/>
    <property type="match status" value="1"/>
</dbReference>
<evidence type="ECO:0000256" key="6">
    <source>
        <dbReference type="ARBA" id="ARBA00022556"/>
    </source>
</evidence>
<comment type="function">
    <text evidence="2 12">Catalyzes the hydrolysis of UDP-3-O-myristoyl-N-acetylglucosamine to form UDP-3-O-myristoylglucosamine and acetate, the committed step in lipid A biosynthesis.</text>
</comment>
<dbReference type="EMBL" id="JSUQ01000003">
    <property type="protein sequence ID" value="KHQ54313.1"/>
    <property type="molecule type" value="Genomic_DNA"/>
</dbReference>
<dbReference type="InterPro" id="IPR004463">
    <property type="entry name" value="UDP-acyl_GlcNac_deAcase"/>
</dbReference>
<dbReference type="GO" id="GO:0016020">
    <property type="term" value="C:membrane"/>
    <property type="evidence" value="ECO:0007669"/>
    <property type="project" value="GOC"/>
</dbReference>
<evidence type="ECO:0000256" key="10">
    <source>
        <dbReference type="ARBA" id="ARBA00023098"/>
    </source>
</evidence>
<keyword evidence="14" id="KW-1185">Reference proteome</keyword>
<comment type="cofactor">
    <cofactor evidence="1 12">
        <name>Zn(2+)</name>
        <dbReference type="ChEBI" id="CHEBI:29105"/>
    </cofactor>
</comment>
<dbReference type="EC" id="3.5.1.108" evidence="4 12"/>
<dbReference type="InterPro" id="IPR011334">
    <property type="entry name" value="UDP-acyl_GlcNac_deAcase_C"/>
</dbReference>
<evidence type="ECO:0000313" key="13">
    <source>
        <dbReference type="EMBL" id="KHQ54313.1"/>
    </source>
</evidence>
<dbReference type="GO" id="GO:0009245">
    <property type="term" value="P:lipid A biosynthetic process"/>
    <property type="evidence" value="ECO:0007669"/>
    <property type="project" value="UniProtKB-UniRule"/>
</dbReference>
<dbReference type="InterPro" id="IPR020568">
    <property type="entry name" value="Ribosomal_Su5_D2-typ_SF"/>
</dbReference>
<dbReference type="Gene3D" id="3.30.230.20">
    <property type="entry name" value="lpxc deacetylase, domain 1"/>
    <property type="match status" value="1"/>
</dbReference>
<feature type="binding site" evidence="12">
    <location>
        <position position="131"/>
    </location>
    <ligand>
        <name>Zn(2+)</name>
        <dbReference type="ChEBI" id="CHEBI:29105"/>
    </ligand>
</feature>
<evidence type="ECO:0000256" key="12">
    <source>
        <dbReference type="HAMAP-Rule" id="MF_00388"/>
    </source>
</evidence>
<evidence type="ECO:0000256" key="8">
    <source>
        <dbReference type="ARBA" id="ARBA00022801"/>
    </source>
</evidence>
<evidence type="ECO:0000256" key="7">
    <source>
        <dbReference type="ARBA" id="ARBA00022723"/>
    </source>
</evidence>
<evidence type="ECO:0000313" key="14">
    <source>
        <dbReference type="Proteomes" id="UP000030960"/>
    </source>
</evidence>
<accession>A0A0B3S5P1</accession>
<feature type="binding site" evidence="12">
    <location>
        <position position="295"/>
    </location>
    <ligand>
        <name>Zn(2+)</name>
        <dbReference type="ChEBI" id="CHEBI:29105"/>
    </ligand>
</feature>
<dbReference type="UniPathway" id="UPA00359">
    <property type="reaction ID" value="UER00478"/>
</dbReference>
<evidence type="ECO:0000256" key="3">
    <source>
        <dbReference type="ARBA" id="ARBA00005002"/>
    </source>
</evidence>
<comment type="similarity">
    <text evidence="12">Belongs to the LpxC family.</text>
</comment>
<comment type="caution">
    <text evidence="13">The sequence shown here is derived from an EMBL/GenBank/DDBJ whole genome shotgun (WGS) entry which is preliminary data.</text>
</comment>
<feature type="active site" description="Proton donor" evidence="12">
    <location>
        <position position="318"/>
    </location>
</feature>
<proteinExistence type="inferred from homology"/>
<organism evidence="13 14">
    <name type="scientific">Mameliella alba</name>
    <dbReference type="NCBI Taxonomy" id="561184"/>
    <lineage>
        <taxon>Bacteria</taxon>
        <taxon>Pseudomonadati</taxon>
        <taxon>Pseudomonadota</taxon>
        <taxon>Alphaproteobacteria</taxon>
        <taxon>Rhodobacterales</taxon>
        <taxon>Roseobacteraceae</taxon>
        <taxon>Mameliella</taxon>
    </lineage>
</organism>
<dbReference type="PATRIC" id="fig|1515334.3.peg.910"/>
<dbReference type="PANTHER" id="PTHR33694:SF1">
    <property type="entry name" value="UDP-3-O-ACYL-N-ACETYLGLUCOSAMINE DEACETYLASE 1, MITOCHONDRIAL-RELATED"/>
    <property type="match status" value="1"/>
</dbReference>
<keyword evidence="10 12" id="KW-0443">Lipid metabolism</keyword>
<evidence type="ECO:0000256" key="1">
    <source>
        <dbReference type="ARBA" id="ARBA00001947"/>
    </source>
</evidence>
<dbReference type="GO" id="GO:0103117">
    <property type="term" value="F:UDP-3-O-acyl-N-acetylglucosamine deacetylase activity"/>
    <property type="evidence" value="ECO:0007669"/>
    <property type="project" value="UniProtKB-UniRule"/>
</dbReference>
<evidence type="ECO:0000256" key="4">
    <source>
        <dbReference type="ARBA" id="ARBA00012745"/>
    </source>
</evidence>
<comment type="pathway">
    <text evidence="3 12">Glycolipid biosynthesis; lipid IV(A) biosynthesis; lipid IV(A) from (3R)-3-hydroxytetradecanoyl-[acyl-carrier-protein] and UDP-N-acetyl-alpha-D-glucosamine: step 2/6.</text>
</comment>